<dbReference type="Gene3D" id="3.30.710.10">
    <property type="entry name" value="Potassium Channel Kv1.1, Chain A"/>
    <property type="match status" value="1"/>
</dbReference>
<organism evidence="2 3">
    <name type="scientific">Folsomia candida</name>
    <name type="common">Springtail</name>
    <dbReference type="NCBI Taxonomy" id="158441"/>
    <lineage>
        <taxon>Eukaryota</taxon>
        <taxon>Metazoa</taxon>
        <taxon>Ecdysozoa</taxon>
        <taxon>Arthropoda</taxon>
        <taxon>Hexapoda</taxon>
        <taxon>Collembola</taxon>
        <taxon>Entomobryomorpha</taxon>
        <taxon>Isotomoidea</taxon>
        <taxon>Isotomidae</taxon>
        <taxon>Proisotominae</taxon>
        <taxon>Folsomia</taxon>
    </lineage>
</organism>
<sequence length="334" mass="38197">MAHSKLYGGSVDKLVKREEHSFVWNVDAAGLRNRPDCQTFSYTADHAFDTEWEFSFIPGENVVDLELGVKLLKYCRRDPLFAKVYISVVEREEGMWESAMETGPFAESELGEYSECRFSLITPIRPQPQQAFGHILGKSSQEVFTFRITFTLGDSMKKYSDLPKHTMLALLENRDDNADVTITTSDGQVITAHRNILSAHSEVFKAMFATEMEEKNQGVVKLKEFSGEGFKIVLKFLYTGQLDESWGEHCGAVLGAADKFLIAPLHDLCDLVLPTLVTEENYAELHKVAELHRLHRAAEKIKAFNKRWRARQNAQKMIWTTMSKETKRRKCFEL</sequence>
<comment type="caution">
    <text evidence="2">The sequence shown here is derived from an EMBL/GenBank/DDBJ whole genome shotgun (WGS) entry which is preliminary data.</text>
</comment>
<dbReference type="CDD" id="cd18186">
    <property type="entry name" value="BTB_POZ_ZBTB_KLHL-like"/>
    <property type="match status" value="1"/>
</dbReference>
<evidence type="ECO:0000313" key="2">
    <source>
        <dbReference type="EMBL" id="OXA47652.1"/>
    </source>
</evidence>
<dbReference type="InterPro" id="IPR000210">
    <property type="entry name" value="BTB/POZ_dom"/>
</dbReference>
<feature type="domain" description="BTB" evidence="1">
    <location>
        <begin position="178"/>
        <end position="246"/>
    </location>
</feature>
<dbReference type="PROSITE" id="PS50097">
    <property type="entry name" value="BTB"/>
    <property type="match status" value="1"/>
</dbReference>
<dbReference type="Pfam" id="PF00651">
    <property type="entry name" value="BTB"/>
    <property type="match status" value="1"/>
</dbReference>
<dbReference type="AlphaFoldDB" id="A0A226DQ66"/>
<dbReference type="Proteomes" id="UP000198287">
    <property type="component" value="Unassembled WGS sequence"/>
</dbReference>
<keyword evidence="3" id="KW-1185">Reference proteome</keyword>
<reference evidence="2 3" key="1">
    <citation type="submission" date="2015-12" db="EMBL/GenBank/DDBJ databases">
        <title>The genome of Folsomia candida.</title>
        <authorList>
            <person name="Faddeeva A."/>
            <person name="Derks M.F."/>
            <person name="Anvar Y."/>
            <person name="Smit S."/>
            <person name="Van Straalen N."/>
            <person name="Roelofs D."/>
        </authorList>
    </citation>
    <scope>NUCLEOTIDE SEQUENCE [LARGE SCALE GENOMIC DNA]</scope>
    <source>
        <strain evidence="2 3">VU population</strain>
        <tissue evidence="2">Whole body</tissue>
    </source>
</reference>
<dbReference type="SMART" id="SM00225">
    <property type="entry name" value="BTB"/>
    <property type="match status" value="1"/>
</dbReference>
<evidence type="ECO:0000259" key="1">
    <source>
        <dbReference type="PROSITE" id="PS50097"/>
    </source>
</evidence>
<dbReference type="EMBL" id="LNIX01000013">
    <property type="protein sequence ID" value="OXA47652.1"/>
    <property type="molecule type" value="Genomic_DNA"/>
</dbReference>
<accession>A0A226DQ66</accession>
<name>A0A226DQ66_FOLCA</name>
<evidence type="ECO:0000313" key="3">
    <source>
        <dbReference type="Proteomes" id="UP000198287"/>
    </source>
</evidence>
<dbReference type="PANTHER" id="PTHR46672">
    <property type="entry name" value="OS08G0495500 PROTEIN-RELATED"/>
    <property type="match status" value="1"/>
</dbReference>
<proteinExistence type="predicted"/>
<dbReference type="STRING" id="158441.A0A226DQ66"/>
<protein>
    <submittedName>
        <fullName evidence="2">Speckle-type POZ protein-like</fullName>
    </submittedName>
</protein>
<dbReference type="InterPro" id="IPR044714">
    <property type="entry name" value="AtSIBP1-like"/>
</dbReference>
<dbReference type="InterPro" id="IPR011333">
    <property type="entry name" value="SKP1/BTB/POZ_sf"/>
</dbReference>
<dbReference type="OrthoDB" id="684045at2759"/>
<gene>
    <name evidence="2" type="ORF">Fcan01_17565</name>
</gene>
<dbReference type="SUPFAM" id="SSF54695">
    <property type="entry name" value="POZ domain"/>
    <property type="match status" value="1"/>
</dbReference>